<organism evidence="1 2">
    <name type="scientific">Riccia sorocarpa</name>
    <dbReference type="NCBI Taxonomy" id="122646"/>
    <lineage>
        <taxon>Eukaryota</taxon>
        <taxon>Viridiplantae</taxon>
        <taxon>Streptophyta</taxon>
        <taxon>Embryophyta</taxon>
        <taxon>Marchantiophyta</taxon>
        <taxon>Marchantiopsida</taxon>
        <taxon>Marchantiidae</taxon>
        <taxon>Marchantiales</taxon>
        <taxon>Ricciaceae</taxon>
        <taxon>Riccia</taxon>
    </lineage>
</organism>
<name>A0ABD3IEU0_9MARC</name>
<dbReference type="AlphaFoldDB" id="A0ABD3IEU0"/>
<reference evidence="1 2" key="1">
    <citation type="submission" date="2024-09" db="EMBL/GenBank/DDBJ databases">
        <title>Chromosome-scale assembly of Riccia sorocarpa.</title>
        <authorList>
            <person name="Paukszto L."/>
        </authorList>
    </citation>
    <scope>NUCLEOTIDE SEQUENCE [LARGE SCALE GENOMIC DNA]</scope>
    <source>
        <strain evidence="1">LP-2024</strain>
        <tissue evidence="1">Aerial parts of the thallus</tissue>
    </source>
</reference>
<accession>A0ABD3IEU0</accession>
<dbReference type="Proteomes" id="UP001633002">
    <property type="component" value="Unassembled WGS sequence"/>
</dbReference>
<proteinExistence type="predicted"/>
<evidence type="ECO:0008006" key="3">
    <source>
        <dbReference type="Google" id="ProtNLM"/>
    </source>
</evidence>
<evidence type="ECO:0000313" key="1">
    <source>
        <dbReference type="EMBL" id="KAL3700024.1"/>
    </source>
</evidence>
<protein>
    <recommendedName>
        <fullName evidence="3">Ubiquitin-like protease family profile domain-containing protein</fullName>
    </recommendedName>
</protein>
<gene>
    <name evidence="1" type="ORF">R1sor_018046</name>
</gene>
<dbReference type="EMBL" id="JBJQOH010000001">
    <property type="protein sequence ID" value="KAL3700024.1"/>
    <property type="molecule type" value="Genomic_DNA"/>
</dbReference>
<evidence type="ECO:0000313" key="2">
    <source>
        <dbReference type="Proteomes" id="UP001633002"/>
    </source>
</evidence>
<comment type="caution">
    <text evidence="1">The sequence shown here is derived from an EMBL/GenBank/DDBJ whole genome shotgun (WGS) entry which is preliminary data.</text>
</comment>
<keyword evidence="2" id="KW-1185">Reference proteome</keyword>
<sequence length="151" mass="16591">MYWRLDCVCTKETGAVFAYTRDGCLKEEFLQYDWDRAKDEEKQVAFYVSYIGEDGSAFGKDVSHLGDDVKAIGKDVSPLGNNVSSVGLGLTCLPIPRSSSLVGEPPEALMTQQTNTFDCGVHVLYIITKLIEAGKDGKLLEYLENGGLPKE</sequence>